<sequence length="386" mass="43267">MNWTRPADLRAQVQKLWDKGELLAAGEAAFPRRLALKGPSSDELAQRFDSVRAWIAELQAMPHCRIELRQVAHRVLGANAVPHTAWVDSLDSALAWIGKRREAERYRALCAATAARRPALLPWLARRPLRALELAGAWPQLLDVVDWACAHPRCGLYLRQIDIPGVHSKFIEGHRGTLGELLEMVLPAEAIKTEATGAGQFNLRYGFRDKPARIRFRVLDDALAILPGTRQADVTLDAASFAALAPPARQVFITENEINFLAFPPAPGSLVVFGAGYGWDALAQARWLERCALRYWGDIDTHGFAILDQLRGRFPHAASLLMDRATLLAHQGAWGTEADQVRHDLPRLDAAERMLYDDLRDNRIQPGLRLEQERIAYAWLERTLRG</sequence>
<evidence type="ECO:0000313" key="3">
    <source>
        <dbReference type="EMBL" id="MYN10066.1"/>
    </source>
</evidence>
<dbReference type="EMBL" id="WWCU01000031">
    <property type="protein sequence ID" value="MYN10066.1"/>
    <property type="molecule type" value="Genomic_DNA"/>
</dbReference>
<gene>
    <name evidence="3" type="ORF">GTP77_22350</name>
</gene>
<evidence type="ECO:0000259" key="1">
    <source>
        <dbReference type="Pfam" id="PF09983"/>
    </source>
</evidence>
<evidence type="ECO:0000259" key="2">
    <source>
        <dbReference type="Pfam" id="PF11795"/>
    </source>
</evidence>
<dbReference type="InterPro" id="IPR024534">
    <property type="entry name" value="JetD_C"/>
</dbReference>
<dbReference type="InterPro" id="IPR024537">
    <property type="entry name" value="DUF3322"/>
</dbReference>
<reference evidence="3 4" key="1">
    <citation type="submission" date="2019-12" db="EMBL/GenBank/DDBJ databases">
        <title>Novel species isolated from a subtropical stream in China.</title>
        <authorList>
            <person name="Lu H."/>
        </authorList>
    </citation>
    <scope>NUCLEOTIDE SEQUENCE [LARGE SCALE GENOMIC DNA]</scope>
    <source>
        <strain evidence="3 4">FT127W</strain>
    </source>
</reference>
<dbReference type="Proteomes" id="UP000450676">
    <property type="component" value="Unassembled WGS sequence"/>
</dbReference>
<feature type="domain" description="DUF3322" evidence="2">
    <location>
        <begin position="6"/>
        <end position="182"/>
    </location>
</feature>
<dbReference type="InterPro" id="IPR014544">
    <property type="entry name" value="UCP028408"/>
</dbReference>
<dbReference type="Pfam" id="PF11795">
    <property type="entry name" value="DUF3322"/>
    <property type="match status" value="1"/>
</dbReference>
<evidence type="ECO:0000313" key="4">
    <source>
        <dbReference type="Proteomes" id="UP000450676"/>
    </source>
</evidence>
<feature type="domain" description="Wadjet protein JetD C-terminal" evidence="1">
    <location>
        <begin position="206"/>
        <end position="384"/>
    </location>
</feature>
<evidence type="ECO:0008006" key="5">
    <source>
        <dbReference type="Google" id="ProtNLM"/>
    </source>
</evidence>
<protein>
    <recommendedName>
        <fullName evidence="5">DUF3322 and DUF2220 domain-containing protein</fullName>
    </recommendedName>
</protein>
<comment type="caution">
    <text evidence="3">The sequence shown here is derived from an EMBL/GenBank/DDBJ whole genome shotgun (WGS) entry which is preliminary data.</text>
</comment>
<dbReference type="AlphaFoldDB" id="A0A7X4HF48"/>
<dbReference type="PIRSF" id="PIRSF028408">
    <property type="entry name" value="UCP028408"/>
    <property type="match status" value="1"/>
</dbReference>
<proteinExistence type="predicted"/>
<keyword evidence="4" id="KW-1185">Reference proteome</keyword>
<dbReference type="RefSeq" id="WP_161074361.1">
    <property type="nucleotide sequence ID" value="NZ_CP086370.1"/>
</dbReference>
<organism evidence="3 4">
    <name type="scientific">Pseudoduganella aquatica</name>
    <dbReference type="NCBI Taxonomy" id="2660641"/>
    <lineage>
        <taxon>Bacteria</taxon>
        <taxon>Pseudomonadati</taxon>
        <taxon>Pseudomonadota</taxon>
        <taxon>Betaproteobacteria</taxon>
        <taxon>Burkholderiales</taxon>
        <taxon>Oxalobacteraceae</taxon>
        <taxon>Telluria group</taxon>
        <taxon>Pseudoduganella</taxon>
    </lineage>
</organism>
<accession>A0A7X4HF48</accession>
<dbReference type="Pfam" id="PF09983">
    <property type="entry name" value="JetD_C"/>
    <property type="match status" value="1"/>
</dbReference>
<name>A0A7X4HF48_9BURK</name>